<keyword evidence="13" id="KW-0325">Glycoprotein</keyword>
<keyword evidence="5" id="KW-0964">Secreted</keyword>
<evidence type="ECO:0000256" key="8">
    <source>
        <dbReference type="ARBA" id="ARBA00022729"/>
    </source>
</evidence>
<keyword evidence="7" id="KW-0165">Cleavage on pair of basic residues</keyword>
<evidence type="ECO:0000256" key="1">
    <source>
        <dbReference type="ARBA" id="ARBA00001675"/>
    </source>
</evidence>
<evidence type="ECO:0000256" key="10">
    <source>
        <dbReference type="ARBA" id="ARBA00022801"/>
    </source>
</evidence>
<dbReference type="GO" id="GO:0004190">
    <property type="term" value="F:aspartic-type endopeptidase activity"/>
    <property type="evidence" value="ECO:0007669"/>
    <property type="project" value="UniProtKB-KW"/>
</dbReference>
<evidence type="ECO:0000256" key="12">
    <source>
        <dbReference type="ARBA" id="ARBA00023157"/>
    </source>
</evidence>
<comment type="subcellular location">
    <subcellularLocation>
        <location evidence="2">Secreted</location>
    </subcellularLocation>
</comment>
<evidence type="ECO:0000256" key="9">
    <source>
        <dbReference type="ARBA" id="ARBA00022750"/>
    </source>
</evidence>
<evidence type="ECO:0000256" key="6">
    <source>
        <dbReference type="ARBA" id="ARBA00022670"/>
    </source>
</evidence>
<evidence type="ECO:0000256" key="14">
    <source>
        <dbReference type="PIRSR" id="PIRSR601461-1"/>
    </source>
</evidence>
<dbReference type="InterPro" id="IPR033121">
    <property type="entry name" value="PEPTIDASE_A1"/>
</dbReference>
<keyword evidence="6 15" id="KW-0645">Protease</keyword>
<accession>A0A9P7BI64</accession>
<evidence type="ECO:0000313" key="19">
    <source>
        <dbReference type="Proteomes" id="UP000697127"/>
    </source>
</evidence>
<sequence length="515" mass="57686">MKRQLINFKLLIAFVSNVQISRALANNYLELELNLIDGNYYTTLEIGSNKDNVKVLIDTGSADLWVPSIDNFNCINKEEINLIILEDSTEINCSIYGIFDYETSKTLKWNNSDFEMEYIDGSNSSGWWAQDEMYINNESIGYINFGIANESSNEFGTLGLGLSKLEETNFLTDNKSYIYENFPLKLKNNNIIKSSSYSIFSGNNTYGSLLFGAIDHNKYLNNTLYKFPIVNAYLASGINDIRSISITMNSVSLIEGEEIIKLLNGYFAVIIDSGTQTAVLPYSLVEDLKKLLNLNYEKSTDIWYTKCNLLNERLFSFNFQGVEYYIPISNFFLKINGDSGICGLAVKSTLISEYLVLGQSFLNNIYMVVDMENYTIGLGIIDETSNDKDIEVIITDGIPNAKEAPWTQTYDTFHMLHSSLTTFKSKIATSVDYNTVYFKSIRQVGSVDTITTSYPSEFSYTVKSSFSASSISISISSHSVSSLSIGINSNNGLSQFQTTTIASSILVVFLLLLCV</sequence>
<keyword evidence="10 15" id="KW-0378">Hydrolase</keyword>
<evidence type="ECO:0000256" key="5">
    <source>
        <dbReference type="ARBA" id="ARBA00022525"/>
    </source>
</evidence>
<dbReference type="InterPro" id="IPR021109">
    <property type="entry name" value="Peptidase_aspartic_dom_sf"/>
</dbReference>
<dbReference type="InterPro" id="IPR033876">
    <property type="entry name" value="SAP-like"/>
</dbReference>
<dbReference type="PANTHER" id="PTHR47965:SF12">
    <property type="entry name" value="ASPARTIC PROTEINASE 3-RELATED"/>
    <property type="match status" value="1"/>
</dbReference>
<dbReference type="InterPro" id="IPR001461">
    <property type="entry name" value="Aspartic_peptidase_A1"/>
</dbReference>
<dbReference type="Proteomes" id="UP000697127">
    <property type="component" value="Unassembled WGS sequence"/>
</dbReference>
<keyword evidence="12" id="KW-1015">Disulfide bond</keyword>
<dbReference type="SUPFAM" id="SSF50630">
    <property type="entry name" value="Acid proteases"/>
    <property type="match status" value="1"/>
</dbReference>
<dbReference type="InterPro" id="IPR001969">
    <property type="entry name" value="Aspartic_peptidase_AS"/>
</dbReference>
<keyword evidence="9 15" id="KW-0064">Aspartyl protease</keyword>
<dbReference type="PANTHER" id="PTHR47965">
    <property type="entry name" value="ASPARTYL PROTEASE-RELATED"/>
    <property type="match status" value="1"/>
</dbReference>
<dbReference type="EC" id="3.4.23.24" evidence="4"/>
<gene>
    <name evidence="18" type="ORF">C6P40_002916</name>
</gene>
<feature type="active site" evidence="14">
    <location>
        <position position="272"/>
    </location>
</feature>
<evidence type="ECO:0000256" key="4">
    <source>
        <dbReference type="ARBA" id="ARBA00013207"/>
    </source>
</evidence>
<protein>
    <recommendedName>
        <fullName evidence="4">candidapepsin</fullName>
        <ecNumber evidence="4">3.4.23.24</ecNumber>
    </recommendedName>
</protein>
<feature type="active site" evidence="14">
    <location>
        <position position="58"/>
    </location>
</feature>
<organism evidence="18 19">
    <name type="scientific">Pichia californica</name>
    <dbReference type="NCBI Taxonomy" id="460514"/>
    <lineage>
        <taxon>Eukaryota</taxon>
        <taxon>Fungi</taxon>
        <taxon>Dikarya</taxon>
        <taxon>Ascomycota</taxon>
        <taxon>Saccharomycotina</taxon>
        <taxon>Pichiomycetes</taxon>
        <taxon>Pichiales</taxon>
        <taxon>Pichiaceae</taxon>
        <taxon>Pichia</taxon>
    </lineage>
</organism>
<dbReference type="PRINTS" id="PR00792">
    <property type="entry name" value="PEPSIN"/>
</dbReference>
<evidence type="ECO:0000256" key="7">
    <source>
        <dbReference type="ARBA" id="ARBA00022685"/>
    </source>
</evidence>
<dbReference type="GO" id="GO:0009277">
    <property type="term" value="C:fungal-type cell wall"/>
    <property type="evidence" value="ECO:0007669"/>
    <property type="project" value="TreeGrafter"/>
</dbReference>
<dbReference type="PROSITE" id="PS00141">
    <property type="entry name" value="ASP_PROTEASE"/>
    <property type="match status" value="1"/>
</dbReference>
<comment type="catalytic activity">
    <reaction evidence="1">
        <text>Preferential cleavage at the carboxyl of hydrophobic amino acids, but fails to cleave 15-Leu-|-Tyr-16, 16-Tyr-|-Leu-17 and 24-Phe-|-Phe-25 of insulin B chain. Activates trypsinogen, and degrades keratin.</text>
        <dbReference type="EC" id="3.4.23.24"/>
    </reaction>
</comment>
<feature type="chain" id="PRO_5040291213" description="candidapepsin" evidence="16">
    <location>
        <begin position="26"/>
        <end position="515"/>
    </location>
</feature>
<evidence type="ECO:0000256" key="3">
    <source>
        <dbReference type="ARBA" id="ARBA00007447"/>
    </source>
</evidence>
<comment type="similarity">
    <text evidence="3 15">Belongs to the peptidase A1 family.</text>
</comment>
<evidence type="ECO:0000313" key="18">
    <source>
        <dbReference type="EMBL" id="KAG0690423.1"/>
    </source>
</evidence>
<dbReference type="Pfam" id="PF00026">
    <property type="entry name" value="Asp"/>
    <property type="match status" value="1"/>
</dbReference>
<keyword evidence="8 16" id="KW-0732">Signal</keyword>
<dbReference type="CDD" id="cd05474">
    <property type="entry name" value="SAP_like"/>
    <property type="match status" value="1"/>
</dbReference>
<evidence type="ECO:0000256" key="13">
    <source>
        <dbReference type="ARBA" id="ARBA00023180"/>
    </source>
</evidence>
<dbReference type="GO" id="GO:0006508">
    <property type="term" value="P:proteolysis"/>
    <property type="evidence" value="ECO:0007669"/>
    <property type="project" value="UniProtKB-KW"/>
</dbReference>
<evidence type="ECO:0000256" key="15">
    <source>
        <dbReference type="RuleBase" id="RU000454"/>
    </source>
</evidence>
<dbReference type="Gene3D" id="2.40.70.10">
    <property type="entry name" value="Acid Proteases"/>
    <property type="match status" value="2"/>
</dbReference>
<dbReference type="PROSITE" id="PS51767">
    <property type="entry name" value="PEPTIDASE_A1"/>
    <property type="match status" value="1"/>
</dbReference>
<evidence type="ECO:0000259" key="17">
    <source>
        <dbReference type="PROSITE" id="PS51767"/>
    </source>
</evidence>
<feature type="signal peptide" evidence="16">
    <location>
        <begin position="1"/>
        <end position="25"/>
    </location>
</feature>
<reference evidence="18" key="1">
    <citation type="submission" date="2020-11" db="EMBL/GenBank/DDBJ databases">
        <title>Kefir isolates.</title>
        <authorList>
            <person name="Marcisauskas S."/>
            <person name="Kim Y."/>
            <person name="Blasche S."/>
        </authorList>
    </citation>
    <scope>NUCLEOTIDE SEQUENCE</scope>
    <source>
        <strain evidence="18">Olga-1</strain>
    </source>
</reference>
<evidence type="ECO:0000256" key="11">
    <source>
        <dbReference type="ARBA" id="ARBA00023145"/>
    </source>
</evidence>
<dbReference type="AlphaFoldDB" id="A0A9P7BI64"/>
<evidence type="ECO:0000256" key="2">
    <source>
        <dbReference type="ARBA" id="ARBA00004613"/>
    </source>
</evidence>
<dbReference type="GO" id="GO:0005576">
    <property type="term" value="C:extracellular region"/>
    <property type="evidence" value="ECO:0007669"/>
    <property type="project" value="UniProtKB-SubCell"/>
</dbReference>
<keyword evidence="11" id="KW-0865">Zymogen</keyword>
<feature type="domain" description="Peptidase A1" evidence="17">
    <location>
        <begin position="40"/>
        <end position="379"/>
    </location>
</feature>
<dbReference type="GO" id="GO:0031505">
    <property type="term" value="P:fungal-type cell wall organization"/>
    <property type="evidence" value="ECO:0007669"/>
    <property type="project" value="TreeGrafter"/>
</dbReference>
<comment type="caution">
    <text evidence="18">The sequence shown here is derived from an EMBL/GenBank/DDBJ whole genome shotgun (WGS) entry which is preliminary data.</text>
</comment>
<keyword evidence="19" id="KW-1185">Reference proteome</keyword>
<dbReference type="EMBL" id="PUHW01000032">
    <property type="protein sequence ID" value="KAG0690423.1"/>
    <property type="molecule type" value="Genomic_DNA"/>
</dbReference>
<name>A0A9P7BI64_9ASCO</name>
<proteinExistence type="inferred from homology"/>
<evidence type="ECO:0000256" key="16">
    <source>
        <dbReference type="SAM" id="SignalP"/>
    </source>
</evidence>